<dbReference type="RefSeq" id="WP_261515336.1">
    <property type="nucleotide sequence ID" value="NZ_JAODNV010000009.1"/>
</dbReference>
<dbReference type="InterPro" id="IPR015168">
    <property type="entry name" value="SsuA/THI5"/>
</dbReference>
<dbReference type="EMBL" id="JAODNV010000009">
    <property type="protein sequence ID" value="MCT8990460.1"/>
    <property type="molecule type" value="Genomic_DNA"/>
</dbReference>
<name>A0A9X2X7N7_9HYPH</name>
<gene>
    <name evidence="3" type="ORF">NYR54_09175</name>
</gene>
<evidence type="ECO:0000256" key="1">
    <source>
        <dbReference type="SAM" id="SignalP"/>
    </source>
</evidence>
<dbReference type="PANTHER" id="PTHR30024">
    <property type="entry name" value="ALIPHATIC SULFONATES-BINDING PROTEIN-RELATED"/>
    <property type="match status" value="1"/>
</dbReference>
<keyword evidence="1" id="KW-0732">Signal</keyword>
<evidence type="ECO:0000259" key="2">
    <source>
        <dbReference type="Pfam" id="PF09084"/>
    </source>
</evidence>
<dbReference type="Proteomes" id="UP001149009">
    <property type="component" value="Unassembled WGS sequence"/>
</dbReference>
<feature type="chain" id="PRO_5040934626" evidence="1">
    <location>
        <begin position="25"/>
        <end position="328"/>
    </location>
</feature>
<dbReference type="SUPFAM" id="SSF53850">
    <property type="entry name" value="Periplasmic binding protein-like II"/>
    <property type="match status" value="1"/>
</dbReference>
<sequence>MMNFMKTLGAAIAALGLAMGLAHAQNAPEKTDITIGLPVTTSTFIPLYLADEEGYFEEEGLKVEIVAFNGGTDLVRGMVAGAVDVGVGALSEALVGVDTGQGIKVFYAGFNMTVFDWYAVPEIKSLADAKGARFGVTRFGSSTDYLTRYALTIHDIDPDKDVQIIQGGGSAPRLAAMDAGQLDVNIFATPEKFMAADRGYNLIMSQKDIAEDYPFHVFYAKEDFLQSSPNTVKALLRAFVKGVRFAKSNKERAVEVLIDRVGFEEEYASRGYDDFIDGIYEDGRLPSEAGMKAFWDMGIQSGTYTEAWPLERYWDPTYVDSFDEWKPE</sequence>
<keyword evidence="4" id="KW-1185">Reference proteome</keyword>
<evidence type="ECO:0000313" key="4">
    <source>
        <dbReference type="Proteomes" id="UP001149009"/>
    </source>
</evidence>
<dbReference type="Gene3D" id="3.40.190.10">
    <property type="entry name" value="Periplasmic binding protein-like II"/>
    <property type="match status" value="2"/>
</dbReference>
<dbReference type="AlphaFoldDB" id="A0A9X2X7N7"/>
<proteinExistence type="predicted"/>
<feature type="domain" description="SsuA/THI5-like" evidence="2">
    <location>
        <begin position="43"/>
        <end position="253"/>
    </location>
</feature>
<protein>
    <submittedName>
        <fullName evidence="3">ABC transporter substrate-binding protein</fullName>
    </submittedName>
</protein>
<feature type="signal peptide" evidence="1">
    <location>
        <begin position="1"/>
        <end position="24"/>
    </location>
</feature>
<dbReference type="Pfam" id="PF09084">
    <property type="entry name" value="NMT1"/>
    <property type="match status" value="1"/>
</dbReference>
<comment type="caution">
    <text evidence="3">The sequence shown here is derived from an EMBL/GenBank/DDBJ whole genome shotgun (WGS) entry which is preliminary data.</text>
</comment>
<accession>A0A9X2X7N7</accession>
<evidence type="ECO:0000313" key="3">
    <source>
        <dbReference type="EMBL" id="MCT8990460.1"/>
    </source>
</evidence>
<organism evidence="3 4">
    <name type="scientific">Chelativorans petroleitrophicus</name>
    <dbReference type="NCBI Taxonomy" id="2975484"/>
    <lineage>
        <taxon>Bacteria</taxon>
        <taxon>Pseudomonadati</taxon>
        <taxon>Pseudomonadota</taxon>
        <taxon>Alphaproteobacteria</taxon>
        <taxon>Hyphomicrobiales</taxon>
        <taxon>Phyllobacteriaceae</taxon>
        <taxon>Chelativorans</taxon>
    </lineage>
</organism>
<reference evidence="3" key="1">
    <citation type="submission" date="2022-08" db="EMBL/GenBank/DDBJ databases">
        <title>Chelativorans sichuanense sp. nov., a paraffin oil-degrading bacterium isolated from a mixture of oil-based drill cuttings and paddy soil.</title>
        <authorList>
            <person name="Yu J."/>
            <person name="Liu H."/>
            <person name="Chen Q."/>
        </authorList>
    </citation>
    <scope>NUCLEOTIDE SEQUENCE</scope>
    <source>
        <strain evidence="3">SCAU 2101</strain>
    </source>
</reference>